<keyword evidence="3" id="KW-1185">Reference proteome</keyword>
<gene>
    <name evidence="2" type="ORF">PV04_10577</name>
</gene>
<accession>A0A0D2DJ55</accession>
<dbReference type="EMBL" id="KN846963">
    <property type="protein sequence ID" value="KIW62397.1"/>
    <property type="molecule type" value="Genomic_DNA"/>
</dbReference>
<proteinExistence type="predicted"/>
<dbReference type="Proteomes" id="UP000054266">
    <property type="component" value="Unassembled WGS sequence"/>
</dbReference>
<reference evidence="2 3" key="1">
    <citation type="submission" date="2015-01" db="EMBL/GenBank/DDBJ databases">
        <title>The Genome Sequence of Capronia semiimmersa CBS27337.</title>
        <authorList>
            <consortium name="The Broad Institute Genomics Platform"/>
            <person name="Cuomo C."/>
            <person name="de Hoog S."/>
            <person name="Gorbushina A."/>
            <person name="Stielow B."/>
            <person name="Teixiera M."/>
            <person name="Abouelleil A."/>
            <person name="Chapman S.B."/>
            <person name="Priest M."/>
            <person name="Young S.K."/>
            <person name="Wortman J."/>
            <person name="Nusbaum C."/>
            <person name="Birren B."/>
        </authorList>
    </citation>
    <scope>NUCLEOTIDE SEQUENCE [LARGE SCALE GENOMIC DNA]</scope>
    <source>
        <strain evidence="2 3">CBS 27337</strain>
    </source>
</reference>
<evidence type="ECO:0000313" key="3">
    <source>
        <dbReference type="Proteomes" id="UP000054266"/>
    </source>
</evidence>
<protein>
    <submittedName>
        <fullName evidence="2">Uncharacterized protein</fullName>
    </submittedName>
</protein>
<name>A0A0D2DJ55_9EURO</name>
<organism evidence="2 3">
    <name type="scientific">Phialophora macrospora</name>
    <dbReference type="NCBI Taxonomy" id="1851006"/>
    <lineage>
        <taxon>Eukaryota</taxon>
        <taxon>Fungi</taxon>
        <taxon>Dikarya</taxon>
        <taxon>Ascomycota</taxon>
        <taxon>Pezizomycotina</taxon>
        <taxon>Eurotiomycetes</taxon>
        <taxon>Chaetothyriomycetidae</taxon>
        <taxon>Chaetothyriales</taxon>
        <taxon>Herpotrichiellaceae</taxon>
        <taxon>Phialophora</taxon>
    </lineage>
</organism>
<evidence type="ECO:0000256" key="1">
    <source>
        <dbReference type="SAM" id="MobiDB-lite"/>
    </source>
</evidence>
<dbReference type="AlphaFoldDB" id="A0A0D2DJ55"/>
<evidence type="ECO:0000313" key="2">
    <source>
        <dbReference type="EMBL" id="KIW62397.1"/>
    </source>
</evidence>
<feature type="region of interest" description="Disordered" evidence="1">
    <location>
        <begin position="84"/>
        <end position="103"/>
    </location>
</feature>
<sequence>MYEHMFEISETDRGIDFAFLASLDHEDRRLANAQVAAHVSRPSHHGPPCRSFTASLTSQRCPVLQSRARPYEYDGLVHKTLRDSGQSYEIERNPEIDPLGSFQ</sequence>
<dbReference type="HOGENOM" id="CLU_2263427_0_0_1"/>